<evidence type="ECO:0000256" key="3">
    <source>
        <dbReference type="ARBA" id="ARBA00022692"/>
    </source>
</evidence>
<feature type="transmembrane region" description="Helical" evidence="6">
    <location>
        <begin position="6"/>
        <end position="24"/>
    </location>
</feature>
<evidence type="ECO:0000256" key="2">
    <source>
        <dbReference type="ARBA" id="ARBA00022475"/>
    </source>
</evidence>
<protein>
    <submittedName>
        <fullName evidence="8">Type II secretion system F family protein</fullName>
    </submittedName>
</protein>
<proteinExistence type="predicted"/>
<sequence length="305" mass="33176">MTPDLLLLLGILAVLFITTVMLMLRGMTQRQRVAQRLRSIKPGAERVLTLSPASAALGRVEGLGASVVRGRLLSPSTLEGLEQTLRAAGFRGERALGLFVGAKIMLLLATPLAFALGCYLLELDETGMLIGAMVGGAIGLLAPDFIASRLRARYLARLERGLPDGLDLLVICAEAGLALQPAMQRVVDEIAGVFPQVAAEFRLTLHELRVLTDRREALTRMGKRTRVIALQRLAQTLIQSIQYGTPMSQALRMLAAELRQEQLLRFEARAARLPVLLTLPMVAFILPTLFLVVGGPAAVQVMRLW</sequence>
<accession>A0ABS5EVA3</accession>
<evidence type="ECO:0000256" key="1">
    <source>
        <dbReference type="ARBA" id="ARBA00004651"/>
    </source>
</evidence>
<evidence type="ECO:0000256" key="5">
    <source>
        <dbReference type="ARBA" id="ARBA00023136"/>
    </source>
</evidence>
<feature type="transmembrane region" description="Helical" evidence="6">
    <location>
        <begin position="275"/>
        <end position="299"/>
    </location>
</feature>
<organism evidence="8 9">
    <name type="scientific">Plastoroseomonas hellenica</name>
    <dbReference type="NCBI Taxonomy" id="2687306"/>
    <lineage>
        <taxon>Bacteria</taxon>
        <taxon>Pseudomonadati</taxon>
        <taxon>Pseudomonadota</taxon>
        <taxon>Alphaproteobacteria</taxon>
        <taxon>Acetobacterales</taxon>
        <taxon>Acetobacteraceae</taxon>
        <taxon>Plastoroseomonas</taxon>
    </lineage>
</organism>
<feature type="domain" description="Type II secretion system protein GspF" evidence="7">
    <location>
        <begin position="166"/>
        <end position="293"/>
    </location>
</feature>
<feature type="transmembrane region" description="Helical" evidence="6">
    <location>
        <begin position="128"/>
        <end position="147"/>
    </location>
</feature>
<evidence type="ECO:0000256" key="4">
    <source>
        <dbReference type="ARBA" id="ARBA00022989"/>
    </source>
</evidence>
<dbReference type="InterPro" id="IPR018076">
    <property type="entry name" value="T2SS_GspF_dom"/>
</dbReference>
<evidence type="ECO:0000313" key="8">
    <source>
        <dbReference type="EMBL" id="MBR0664236.1"/>
    </source>
</evidence>
<gene>
    <name evidence="8" type="ORF">GXW71_07690</name>
</gene>
<keyword evidence="4 6" id="KW-1133">Transmembrane helix</keyword>
<evidence type="ECO:0000313" key="9">
    <source>
        <dbReference type="Proteomes" id="UP001196870"/>
    </source>
</evidence>
<reference evidence="9" key="1">
    <citation type="journal article" date="2021" name="Syst. Appl. Microbiol.">
        <title>Roseomonas hellenica sp. nov., isolated from roots of wild-growing Alkanna tinctoria.</title>
        <authorList>
            <person name="Rat A."/>
            <person name="Naranjo H.D."/>
            <person name="Lebbe L."/>
            <person name="Cnockaert M."/>
            <person name="Krigas N."/>
            <person name="Grigoriadou K."/>
            <person name="Maloupa E."/>
            <person name="Willems A."/>
        </authorList>
    </citation>
    <scope>NUCLEOTIDE SEQUENCE [LARGE SCALE GENOMIC DNA]</scope>
    <source>
        <strain evidence="9">LMG 31523</strain>
    </source>
</reference>
<dbReference type="Pfam" id="PF00482">
    <property type="entry name" value="T2SSF"/>
    <property type="match status" value="1"/>
</dbReference>
<keyword evidence="3 6" id="KW-0812">Transmembrane</keyword>
<keyword evidence="2" id="KW-1003">Cell membrane</keyword>
<evidence type="ECO:0000259" key="7">
    <source>
        <dbReference type="Pfam" id="PF00482"/>
    </source>
</evidence>
<evidence type="ECO:0000256" key="6">
    <source>
        <dbReference type="SAM" id="Phobius"/>
    </source>
</evidence>
<keyword evidence="9" id="KW-1185">Reference proteome</keyword>
<dbReference type="EMBL" id="JAAGBB010000007">
    <property type="protein sequence ID" value="MBR0664236.1"/>
    <property type="molecule type" value="Genomic_DNA"/>
</dbReference>
<dbReference type="RefSeq" id="WP_211851834.1">
    <property type="nucleotide sequence ID" value="NZ_JAAGBB010000007.1"/>
</dbReference>
<comment type="subcellular location">
    <subcellularLocation>
        <location evidence="1">Cell membrane</location>
        <topology evidence="1">Multi-pass membrane protein</topology>
    </subcellularLocation>
</comment>
<keyword evidence="5 6" id="KW-0472">Membrane</keyword>
<dbReference type="Proteomes" id="UP001196870">
    <property type="component" value="Unassembled WGS sequence"/>
</dbReference>
<feature type="transmembrane region" description="Helical" evidence="6">
    <location>
        <begin position="95"/>
        <end position="116"/>
    </location>
</feature>
<comment type="caution">
    <text evidence="8">The sequence shown here is derived from an EMBL/GenBank/DDBJ whole genome shotgun (WGS) entry which is preliminary data.</text>
</comment>
<name>A0ABS5EVA3_9PROT</name>
<dbReference type="PANTHER" id="PTHR35007">
    <property type="entry name" value="INTEGRAL MEMBRANE PROTEIN-RELATED"/>
    <property type="match status" value="1"/>
</dbReference>
<dbReference type="PANTHER" id="PTHR35007:SF2">
    <property type="entry name" value="PILUS ASSEMBLE PROTEIN"/>
    <property type="match status" value="1"/>
</dbReference>